<dbReference type="EMBL" id="CP030073">
    <property type="protein sequence ID" value="AWW37118.1"/>
    <property type="molecule type" value="Genomic_DNA"/>
</dbReference>
<dbReference type="AlphaFoldDB" id="A0A2Z4IX09"/>
<feature type="domain" description="MASE1" evidence="8">
    <location>
        <begin position="20"/>
        <end position="290"/>
    </location>
</feature>
<reference evidence="9 10" key="1">
    <citation type="journal article" date="2019" name="Int. J. Syst. Evol. Microbiol.">
        <title>Streptomyces cadmiisoli sp. nov., a novel actinomycete isolated from cadmium-contaminated soil.</title>
        <authorList>
            <person name="Li K."/>
            <person name="Tang X."/>
            <person name="Zhao J."/>
            <person name="Guo Y."/>
            <person name="Tang Y."/>
            <person name="Gao J."/>
        </authorList>
    </citation>
    <scope>NUCLEOTIDE SEQUENCE [LARGE SCALE GENOMIC DNA]</scope>
    <source>
        <strain evidence="9 10">ZFG47</strain>
    </source>
</reference>
<feature type="transmembrane region" description="Helical" evidence="7">
    <location>
        <begin position="214"/>
        <end position="230"/>
    </location>
</feature>
<feature type="transmembrane region" description="Helical" evidence="7">
    <location>
        <begin position="190"/>
        <end position="208"/>
    </location>
</feature>
<sequence>MTVVRREGLRRGGMAALEILAVAVLYYGSARLGLLQQLVRGQVTPLWPPTGIALAGLLLRGPRVWPGIALGAFGVNVTLGPSIAAVLAIAAGNTVAPVVSYLLLRRVGFRNEIERLRDALALIFLGAFTGMLISATAGSATLVLAGVVGAGEFWPTWSVWWTGDAMGVLLVAPVLLVLCTAHRPRKASPARWIEALLLVAATVCVGFLEVSHTPLLFLGFPLLIWAAFRFQLAGTAPCALAVSTFAIIAAAQGVGPFAGHDLVTDMITLQAFNGSASLTALLLGAAVSERNETQSEIARTCAHLSDLVTRISTGSHHPALAEGDGRPENESADEGGRPSGDGSPAGDRRPTGDGRPGDQRPTGDGRPTGDQRPTGG</sequence>
<keyword evidence="2" id="KW-1003">Cell membrane</keyword>
<keyword evidence="10" id="KW-1185">Reference proteome</keyword>
<evidence type="ECO:0000256" key="3">
    <source>
        <dbReference type="ARBA" id="ARBA00022692"/>
    </source>
</evidence>
<feature type="transmembrane region" description="Helical" evidence="7">
    <location>
        <begin position="12"/>
        <end position="29"/>
    </location>
</feature>
<accession>A0A2Z4IX09</accession>
<feature type="region of interest" description="Disordered" evidence="6">
    <location>
        <begin position="315"/>
        <end position="376"/>
    </location>
</feature>
<name>A0A2Z4IX09_9ACTN</name>
<dbReference type="InterPro" id="IPR007895">
    <property type="entry name" value="MASE1"/>
</dbReference>
<evidence type="ECO:0000256" key="1">
    <source>
        <dbReference type="ARBA" id="ARBA00004651"/>
    </source>
</evidence>
<protein>
    <recommendedName>
        <fullName evidence="8">MASE1 domain-containing protein</fullName>
    </recommendedName>
</protein>
<dbReference type="PANTHER" id="PTHR45530:SF3">
    <property type="entry name" value="TWO-COMPONENT SYSTEM NARL FAMILY SENSOR HISTIDINE KINASE BARA"/>
    <property type="match status" value="1"/>
</dbReference>
<dbReference type="RefSeq" id="WP_112438623.1">
    <property type="nucleotide sequence ID" value="NZ_CP030073.1"/>
</dbReference>
<evidence type="ECO:0000259" key="8">
    <source>
        <dbReference type="Pfam" id="PF05231"/>
    </source>
</evidence>
<feature type="transmembrane region" description="Helical" evidence="7">
    <location>
        <begin position="267"/>
        <end position="287"/>
    </location>
</feature>
<gene>
    <name evidence="9" type="ORF">DN051_11145</name>
</gene>
<evidence type="ECO:0000256" key="4">
    <source>
        <dbReference type="ARBA" id="ARBA00022989"/>
    </source>
</evidence>
<dbReference type="GO" id="GO:0005886">
    <property type="term" value="C:plasma membrane"/>
    <property type="evidence" value="ECO:0007669"/>
    <property type="project" value="UniProtKB-SubCell"/>
</dbReference>
<evidence type="ECO:0000313" key="9">
    <source>
        <dbReference type="EMBL" id="AWW37118.1"/>
    </source>
</evidence>
<dbReference type="Proteomes" id="UP000249616">
    <property type="component" value="Chromosome"/>
</dbReference>
<proteinExistence type="predicted"/>
<evidence type="ECO:0000256" key="5">
    <source>
        <dbReference type="ARBA" id="ARBA00023136"/>
    </source>
</evidence>
<organism evidence="9 10">
    <name type="scientific">Streptomyces cadmiisoli</name>
    <dbReference type="NCBI Taxonomy" id="2184053"/>
    <lineage>
        <taxon>Bacteria</taxon>
        <taxon>Bacillati</taxon>
        <taxon>Actinomycetota</taxon>
        <taxon>Actinomycetes</taxon>
        <taxon>Kitasatosporales</taxon>
        <taxon>Streptomycetaceae</taxon>
        <taxon>Streptomyces</taxon>
        <taxon>Streptomyces aurantiacus group</taxon>
    </lineage>
</organism>
<feature type="transmembrane region" description="Helical" evidence="7">
    <location>
        <begin position="120"/>
        <end position="147"/>
    </location>
</feature>
<feature type="transmembrane region" description="Helical" evidence="7">
    <location>
        <begin position="237"/>
        <end position="255"/>
    </location>
</feature>
<evidence type="ECO:0000256" key="2">
    <source>
        <dbReference type="ARBA" id="ARBA00022475"/>
    </source>
</evidence>
<keyword evidence="3 7" id="KW-0812">Transmembrane</keyword>
<dbReference type="PANTHER" id="PTHR45530">
    <property type="entry name" value="SENSORY TRANSDUCTION HISTIDINE KINASE"/>
    <property type="match status" value="1"/>
</dbReference>
<evidence type="ECO:0000256" key="7">
    <source>
        <dbReference type="SAM" id="Phobius"/>
    </source>
</evidence>
<dbReference type="KEGG" id="scad:DN051_11145"/>
<evidence type="ECO:0000313" key="10">
    <source>
        <dbReference type="Proteomes" id="UP000249616"/>
    </source>
</evidence>
<comment type="subcellular location">
    <subcellularLocation>
        <location evidence="1">Cell membrane</location>
        <topology evidence="1">Multi-pass membrane protein</topology>
    </subcellularLocation>
</comment>
<feature type="compositionally biased region" description="Basic and acidic residues" evidence="6">
    <location>
        <begin position="346"/>
        <end position="369"/>
    </location>
</feature>
<keyword evidence="5 7" id="KW-0472">Membrane</keyword>
<feature type="transmembrane region" description="Helical" evidence="7">
    <location>
        <begin position="83"/>
        <end position="104"/>
    </location>
</feature>
<feature type="transmembrane region" description="Helical" evidence="7">
    <location>
        <begin position="159"/>
        <end position="178"/>
    </location>
</feature>
<keyword evidence="4 7" id="KW-1133">Transmembrane helix</keyword>
<dbReference type="Pfam" id="PF05231">
    <property type="entry name" value="MASE1"/>
    <property type="match status" value="1"/>
</dbReference>
<evidence type="ECO:0000256" key="6">
    <source>
        <dbReference type="SAM" id="MobiDB-lite"/>
    </source>
</evidence>